<feature type="compositionally biased region" description="Basic and acidic residues" evidence="1">
    <location>
        <begin position="71"/>
        <end position="83"/>
    </location>
</feature>
<feature type="compositionally biased region" description="Low complexity" evidence="1">
    <location>
        <begin position="189"/>
        <end position="203"/>
    </location>
</feature>
<accession>A0A0C9UQZ6</accession>
<name>A0A0C9UQZ6_SPHS4</name>
<sequence length="230" mass="24625">MTILVSRRAQRQHSSGDRRAKLRRQGVSRGRPPRRRALCQTQRPRRSAINRTAAIPARSPRVAHRVPGRHTQLDPHPLAERNHRLPLPGLHDVDDISTDDKPSVDTNVNEPRPPRGHTCYSHFIALALAPHFSTSSTSNLRRSQSQGKAPSTASTTATSVSSVPSSRSPSPAPFVTRPKAPTTPVDLDSAGASGATSSSTHAPTPAPTFAPGIPLCPPPPLPSRRGSVTP</sequence>
<evidence type="ECO:0000256" key="1">
    <source>
        <dbReference type="SAM" id="MobiDB-lite"/>
    </source>
</evidence>
<protein>
    <submittedName>
        <fullName evidence="2">Uncharacterized protein</fullName>
    </submittedName>
</protein>
<feature type="compositionally biased region" description="Pro residues" evidence="1">
    <location>
        <begin position="204"/>
        <end position="222"/>
    </location>
</feature>
<feature type="compositionally biased region" description="Basic and acidic residues" evidence="1">
    <location>
        <begin position="91"/>
        <end position="103"/>
    </location>
</feature>
<proteinExistence type="predicted"/>
<feature type="compositionally biased region" description="Low complexity" evidence="1">
    <location>
        <begin position="149"/>
        <end position="169"/>
    </location>
</feature>
<gene>
    <name evidence="2" type="ORF">M422DRAFT_260353</name>
</gene>
<evidence type="ECO:0000313" key="3">
    <source>
        <dbReference type="Proteomes" id="UP000054279"/>
    </source>
</evidence>
<reference evidence="2 3" key="1">
    <citation type="submission" date="2014-06" db="EMBL/GenBank/DDBJ databases">
        <title>Evolutionary Origins and Diversification of the Mycorrhizal Mutualists.</title>
        <authorList>
            <consortium name="DOE Joint Genome Institute"/>
            <consortium name="Mycorrhizal Genomics Consortium"/>
            <person name="Kohler A."/>
            <person name="Kuo A."/>
            <person name="Nagy L.G."/>
            <person name="Floudas D."/>
            <person name="Copeland A."/>
            <person name="Barry K.W."/>
            <person name="Cichocki N."/>
            <person name="Veneault-Fourrey C."/>
            <person name="LaButti K."/>
            <person name="Lindquist E.A."/>
            <person name="Lipzen A."/>
            <person name="Lundell T."/>
            <person name="Morin E."/>
            <person name="Murat C."/>
            <person name="Riley R."/>
            <person name="Ohm R."/>
            <person name="Sun H."/>
            <person name="Tunlid A."/>
            <person name="Henrissat B."/>
            <person name="Grigoriev I.V."/>
            <person name="Hibbett D.S."/>
            <person name="Martin F."/>
        </authorList>
    </citation>
    <scope>NUCLEOTIDE SEQUENCE [LARGE SCALE GENOMIC DNA]</scope>
    <source>
        <strain evidence="2 3">SS14</strain>
    </source>
</reference>
<evidence type="ECO:0000313" key="2">
    <source>
        <dbReference type="EMBL" id="KIJ37184.1"/>
    </source>
</evidence>
<dbReference type="AlphaFoldDB" id="A0A0C9UQZ6"/>
<feature type="compositionally biased region" description="Basic residues" evidence="1">
    <location>
        <begin position="20"/>
        <end position="48"/>
    </location>
</feature>
<keyword evidence="3" id="KW-1185">Reference proteome</keyword>
<dbReference type="EMBL" id="KN837171">
    <property type="protein sequence ID" value="KIJ37184.1"/>
    <property type="molecule type" value="Genomic_DNA"/>
</dbReference>
<feature type="compositionally biased region" description="Polar residues" evidence="1">
    <location>
        <begin position="135"/>
        <end position="148"/>
    </location>
</feature>
<dbReference type="Proteomes" id="UP000054279">
    <property type="component" value="Unassembled WGS sequence"/>
</dbReference>
<feature type="region of interest" description="Disordered" evidence="1">
    <location>
        <begin position="1"/>
        <end position="116"/>
    </location>
</feature>
<feature type="region of interest" description="Disordered" evidence="1">
    <location>
        <begin position="135"/>
        <end position="230"/>
    </location>
</feature>
<dbReference type="HOGENOM" id="CLU_1205431_0_0_1"/>
<organism evidence="2 3">
    <name type="scientific">Sphaerobolus stellatus (strain SS14)</name>
    <dbReference type="NCBI Taxonomy" id="990650"/>
    <lineage>
        <taxon>Eukaryota</taxon>
        <taxon>Fungi</taxon>
        <taxon>Dikarya</taxon>
        <taxon>Basidiomycota</taxon>
        <taxon>Agaricomycotina</taxon>
        <taxon>Agaricomycetes</taxon>
        <taxon>Phallomycetidae</taxon>
        <taxon>Geastrales</taxon>
        <taxon>Sphaerobolaceae</taxon>
        <taxon>Sphaerobolus</taxon>
    </lineage>
</organism>